<dbReference type="Gene3D" id="3.30.70.1230">
    <property type="entry name" value="Nucleotide cyclase"/>
    <property type="match status" value="1"/>
</dbReference>
<feature type="domain" description="Guanylate cyclase" evidence="1">
    <location>
        <begin position="45"/>
        <end position="177"/>
    </location>
</feature>
<evidence type="ECO:0000259" key="1">
    <source>
        <dbReference type="PROSITE" id="PS50125"/>
    </source>
</evidence>
<sequence length="231" mass="25652">MSLKDDLNSEVNKIFKSQWATRDGKVVPVDEALGLGNDAIKINATVLYADLADSTVLVDSYPAAFAAEVYKTFLHCAAKIIRSNGGVITAYDGDRIMAVYIESNKNSAAAQTAMQLHWATRNVVQPALKNQYPNTDFKLKHVVGIDTSDLFVARTGIRGSNDLVWVGRAANYAAKLSALSDAYSKYITKEVYDRLNDASKLANGVNMWEAVRWSEFDNRVIYRSSWEWPIS</sequence>
<dbReference type="InterPro" id="IPR001054">
    <property type="entry name" value="A/G_cyclase"/>
</dbReference>
<dbReference type="Proteomes" id="UP001596379">
    <property type="component" value="Unassembled WGS sequence"/>
</dbReference>
<keyword evidence="3" id="KW-1185">Reference proteome</keyword>
<protein>
    <submittedName>
        <fullName evidence="2">Adenylate/guanylate cyclase domain-containing protein</fullName>
    </submittedName>
</protein>
<dbReference type="SUPFAM" id="SSF55073">
    <property type="entry name" value="Nucleotide cyclase"/>
    <property type="match status" value="1"/>
</dbReference>
<reference evidence="3" key="1">
    <citation type="journal article" date="2019" name="Int. J. Syst. Evol. Microbiol.">
        <title>The Global Catalogue of Microorganisms (GCM) 10K type strain sequencing project: providing services to taxonomists for standard genome sequencing and annotation.</title>
        <authorList>
            <consortium name="The Broad Institute Genomics Platform"/>
            <consortium name="The Broad Institute Genome Sequencing Center for Infectious Disease"/>
            <person name="Wu L."/>
            <person name="Ma J."/>
        </authorList>
    </citation>
    <scope>NUCLEOTIDE SEQUENCE [LARGE SCALE GENOMIC DNA]</scope>
    <source>
        <strain evidence="3">CCUG 36956</strain>
    </source>
</reference>
<accession>A0ABW2J8Q8</accession>
<name>A0ABW2J8Q8_9BURK</name>
<gene>
    <name evidence="2" type="ORF">ACFQO0_15780</name>
</gene>
<organism evidence="2 3">
    <name type="scientific">Herminiimonas aquatilis</name>
    <dbReference type="NCBI Taxonomy" id="345342"/>
    <lineage>
        <taxon>Bacteria</taxon>
        <taxon>Pseudomonadati</taxon>
        <taxon>Pseudomonadota</taxon>
        <taxon>Betaproteobacteria</taxon>
        <taxon>Burkholderiales</taxon>
        <taxon>Oxalobacteraceae</taxon>
        <taxon>Herminiimonas</taxon>
    </lineage>
</organism>
<dbReference type="RefSeq" id="WP_012078858.1">
    <property type="nucleotide sequence ID" value="NZ_JBHTCC010000004.1"/>
</dbReference>
<dbReference type="EMBL" id="JBHTCC010000004">
    <property type="protein sequence ID" value="MFC7299899.1"/>
    <property type="molecule type" value="Genomic_DNA"/>
</dbReference>
<dbReference type="InterPro" id="IPR029787">
    <property type="entry name" value="Nucleotide_cyclase"/>
</dbReference>
<proteinExistence type="predicted"/>
<evidence type="ECO:0000313" key="3">
    <source>
        <dbReference type="Proteomes" id="UP001596379"/>
    </source>
</evidence>
<evidence type="ECO:0000313" key="2">
    <source>
        <dbReference type="EMBL" id="MFC7299899.1"/>
    </source>
</evidence>
<comment type="caution">
    <text evidence="2">The sequence shown here is derived from an EMBL/GenBank/DDBJ whole genome shotgun (WGS) entry which is preliminary data.</text>
</comment>
<dbReference type="PROSITE" id="PS50125">
    <property type="entry name" value="GUANYLATE_CYCLASE_2"/>
    <property type="match status" value="1"/>
</dbReference>